<comment type="caution">
    <text evidence="2">The sequence shown here is derived from an EMBL/GenBank/DDBJ whole genome shotgun (WGS) entry which is preliminary data.</text>
</comment>
<evidence type="ECO:0000256" key="1">
    <source>
        <dbReference type="SAM" id="Phobius"/>
    </source>
</evidence>
<keyword evidence="1" id="KW-0812">Transmembrane</keyword>
<evidence type="ECO:0000313" key="3">
    <source>
        <dbReference type="Proteomes" id="UP000886724"/>
    </source>
</evidence>
<feature type="transmembrane region" description="Helical" evidence="1">
    <location>
        <begin position="105"/>
        <end position="125"/>
    </location>
</feature>
<sequence>MKVKRILDVVMFILLLFLMAFFNTGQTVHEVLGILMAICFIIHHVLNRNWYKTVFKGKYPLLKKVYIVVNFLLLVDVVFLVLSGLSMSRLLPFLSFMPVSLARRVHLTLSYWGFVLMAVHFGLHIQSISRPLAKKFEDSSKVVKTIIFLVIPYGLALFGLIMFIKNQLIAYLFMLTDFVNVDSSINLVRYIFEYLGIFSLFGLLTYIAIKNIKKT</sequence>
<protein>
    <submittedName>
        <fullName evidence="2">DUF4405 domain-containing protein</fullName>
    </submittedName>
</protein>
<organism evidence="2 3">
    <name type="scientific">Candidatus Erysipelatoclostridium merdavium</name>
    <dbReference type="NCBI Taxonomy" id="2838566"/>
    <lineage>
        <taxon>Bacteria</taxon>
        <taxon>Bacillati</taxon>
        <taxon>Bacillota</taxon>
        <taxon>Erysipelotrichia</taxon>
        <taxon>Erysipelotrichales</taxon>
        <taxon>Erysipelotrichales incertae sedis</taxon>
    </lineage>
</organism>
<dbReference type="AlphaFoldDB" id="A0A9D1XPB5"/>
<reference evidence="2" key="2">
    <citation type="submission" date="2021-04" db="EMBL/GenBank/DDBJ databases">
        <authorList>
            <person name="Gilroy R."/>
        </authorList>
    </citation>
    <scope>NUCLEOTIDE SEQUENCE</scope>
    <source>
        <strain evidence="2">ChiGjej1B1-14440</strain>
    </source>
</reference>
<dbReference type="EMBL" id="DXET01000297">
    <property type="protein sequence ID" value="HIX82920.1"/>
    <property type="molecule type" value="Genomic_DNA"/>
</dbReference>
<reference evidence="2" key="1">
    <citation type="journal article" date="2021" name="PeerJ">
        <title>Extensive microbial diversity within the chicken gut microbiome revealed by metagenomics and culture.</title>
        <authorList>
            <person name="Gilroy R."/>
            <person name="Ravi A."/>
            <person name="Getino M."/>
            <person name="Pursley I."/>
            <person name="Horton D.L."/>
            <person name="Alikhan N.F."/>
            <person name="Baker D."/>
            <person name="Gharbi K."/>
            <person name="Hall N."/>
            <person name="Watson M."/>
            <person name="Adriaenssens E.M."/>
            <person name="Foster-Nyarko E."/>
            <person name="Jarju S."/>
            <person name="Secka A."/>
            <person name="Antonio M."/>
            <person name="Oren A."/>
            <person name="Chaudhuri R.R."/>
            <person name="La Ragione R."/>
            <person name="Hildebrand F."/>
            <person name="Pallen M.J."/>
        </authorList>
    </citation>
    <scope>NUCLEOTIDE SEQUENCE</scope>
    <source>
        <strain evidence="2">ChiGjej1B1-14440</strain>
    </source>
</reference>
<keyword evidence="1" id="KW-0472">Membrane</keyword>
<feature type="transmembrane region" description="Helical" evidence="1">
    <location>
        <begin position="146"/>
        <end position="175"/>
    </location>
</feature>
<proteinExistence type="predicted"/>
<name>A0A9D1XPB5_9FIRM</name>
<evidence type="ECO:0000313" key="2">
    <source>
        <dbReference type="EMBL" id="HIX82920.1"/>
    </source>
</evidence>
<feature type="transmembrane region" description="Helical" evidence="1">
    <location>
        <begin position="187"/>
        <end position="209"/>
    </location>
</feature>
<feature type="transmembrane region" description="Helical" evidence="1">
    <location>
        <begin position="5"/>
        <end position="22"/>
    </location>
</feature>
<feature type="transmembrane region" description="Helical" evidence="1">
    <location>
        <begin position="28"/>
        <end position="46"/>
    </location>
</feature>
<gene>
    <name evidence="2" type="ORF">H9980_13280</name>
</gene>
<dbReference type="Proteomes" id="UP000886724">
    <property type="component" value="Unassembled WGS sequence"/>
</dbReference>
<accession>A0A9D1XPB5</accession>
<keyword evidence="1" id="KW-1133">Transmembrane helix</keyword>
<feature type="transmembrane region" description="Helical" evidence="1">
    <location>
        <begin position="67"/>
        <end position="85"/>
    </location>
</feature>